<dbReference type="GO" id="GO:0004674">
    <property type="term" value="F:protein serine/threonine kinase activity"/>
    <property type="evidence" value="ECO:0007669"/>
    <property type="project" value="TreeGrafter"/>
</dbReference>
<dbReference type="SMART" id="SM00220">
    <property type="entry name" value="S_TKc"/>
    <property type="match status" value="1"/>
</dbReference>
<dbReference type="PROSITE" id="PS00108">
    <property type="entry name" value="PROTEIN_KINASE_ST"/>
    <property type="match status" value="1"/>
</dbReference>
<keyword evidence="7" id="KW-0472">Membrane</keyword>
<evidence type="ECO:0000256" key="7">
    <source>
        <dbReference type="SAM" id="Phobius"/>
    </source>
</evidence>
<dbReference type="SUPFAM" id="SSF50998">
    <property type="entry name" value="Quinoprotein alcohol dehydrogenase-like"/>
    <property type="match status" value="1"/>
</dbReference>
<organism evidence="9 10">
    <name type="scientific">Actinomadura meyerae</name>
    <dbReference type="NCBI Taxonomy" id="240840"/>
    <lineage>
        <taxon>Bacteria</taxon>
        <taxon>Bacillati</taxon>
        <taxon>Actinomycetota</taxon>
        <taxon>Actinomycetes</taxon>
        <taxon>Streptosporangiales</taxon>
        <taxon>Thermomonosporaceae</taxon>
        <taxon>Actinomadura</taxon>
    </lineage>
</organism>
<dbReference type="InterPro" id="IPR000719">
    <property type="entry name" value="Prot_kinase_dom"/>
</dbReference>
<evidence type="ECO:0000256" key="6">
    <source>
        <dbReference type="SAM" id="MobiDB-lite"/>
    </source>
</evidence>
<keyword evidence="10" id="KW-1185">Reference proteome</keyword>
<evidence type="ECO:0000313" key="10">
    <source>
        <dbReference type="Proteomes" id="UP000198318"/>
    </source>
</evidence>
<evidence type="ECO:0000256" key="1">
    <source>
        <dbReference type="ARBA" id="ARBA00022679"/>
    </source>
</evidence>
<dbReference type="CDD" id="cd14014">
    <property type="entry name" value="STKc_PknB_like"/>
    <property type="match status" value="1"/>
</dbReference>
<dbReference type="Proteomes" id="UP000198318">
    <property type="component" value="Unassembled WGS sequence"/>
</dbReference>
<feature type="compositionally biased region" description="Low complexity" evidence="6">
    <location>
        <begin position="309"/>
        <end position="320"/>
    </location>
</feature>
<dbReference type="PROSITE" id="PS00107">
    <property type="entry name" value="PROTEIN_KINASE_ATP"/>
    <property type="match status" value="1"/>
</dbReference>
<reference evidence="9 10" key="1">
    <citation type="submission" date="2017-06" db="EMBL/GenBank/DDBJ databases">
        <authorList>
            <person name="Kim H.J."/>
            <person name="Triplett B.A."/>
        </authorList>
    </citation>
    <scope>NUCLEOTIDE SEQUENCE [LARGE SCALE GENOMIC DNA]</scope>
    <source>
        <strain evidence="9 10">DSM 44715</strain>
    </source>
</reference>
<dbReference type="EMBL" id="FZOR01000005">
    <property type="protein sequence ID" value="SNS51209.1"/>
    <property type="molecule type" value="Genomic_DNA"/>
</dbReference>
<evidence type="ECO:0000259" key="8">
    <source>
        <dbReference type="PROSITE" id="PS50011"/>
    </source>
</evidence>
<dbReference type="Gene3D" id="3.30.200.20">
    <property type="entry name" value="Phosphorylase Kinase, domain 1"/>
    <property type="match status" value="1"/>
</dbReference>
<keyword evidence="4 5" id="KW-0067">ATP-binding</keyword>
<feature type="transmembrane region" description="Helical" evidence="7">
    <location>
        <begin position="339"/>
        <end position="360"/>
    </location>
</feature>
<gene>
    <name evidence="9" type="ORF">SAMN05443665_1005132</name>
</gene>
<evidence type="ECO:0000313" key="9">
    <source>
        <dbReference type="EMBL" id="SNS51209.1"/>
    </source>
</evidence>
<dbReference type="Gene3D" id="1.10.510.10">
    <property type="entry name" value="Transferase(Phosphotransferase) domain 1"/>
    <property type="match status" value="1"/>
</dbReference>
<dbReference type="InterPro" id="IPR011009">
    <property type="entry name" value="Kinase-like_dom_sf"/>
</dbReference>
<dbReference type="AlphaFoldDB" id="A0A239F2U4"/>
<proteinExistence type="predicted"/>
<keyword evidence="3" id="KW-0418">Kinase</keyword>
<dbReference type="InterPro" id="IPR011047">
    <property type="entry name" value="Quinoprotein_ADH-like_sf"/>
</dbReference>
<name>A0A239F2U4_9ACTN</name>
<keyword evidence="7" id="KW-0812">Transmembrane</keyword>
<evidence type="ECO:0000256" key="5">
    <source>
        <dbReference type="PROSITE-ProRule" id="PRU10141"/>
    </source>
</evidence>
<accession>A0A239F2U4</accession>
<dbReference type="InterPro" id="IPR002372">
    <property type="entry name" value="PQQ_rpt_dom"/>
</dbReference>
<dbReference type="Pfam" id="PF13360">
    <property type="entry name" value="PQQ_2"/>
    <property type="match status" value="3"/>
</dbReference>
<keyword evidence="2 5" id="KW-0547">Nucleotide-binding</keyword>
<dbReference type="Pfam" id="PF00069">
    <property type="entry name" value="Pkinase"/>
    <property type="match status" value="1"/>
</dbReference>
<dbReference type="SMART" id="SM00564">
    <property type="entry name" value="PQQ"/>
    <property type="match status" value="7"/>
</dbReference>
<dbReference type="InterPro" id="IPR008271">
    <property type="entry name" value="Ser/Thr_kinase_AS"/>
</dbReference>
<dbReference type="PROSITE" id="PS50011">
    <property type="entry name" value="PROTEIN_KINASE_DOM"/>
    <property type="match status" value="1"/>
</dbReference>
<evidence type="ECO:0000256" key="4">
    <source>
        <dbReference type="ARBA" id="ARBA00022840"/>
    </source>
</evidence>
<sequence>MERETRVDAYAPLEASDPVQLGPYRLAGRLGGGGMGRVFLASSPGGRAVAVKVVRAELAEDPGFRRRFVREVEAARRVSGPFTAAVVDADPDGTPPWLATEYVPGLSLKAALDAHGALPEGTVRALGAALAEALESVHAAGVVHRDLKPSNVLLAVDGPRLIDFGIALASEGTRLTVTGAMVGTPGFMSPEQLRGGEVGPLSDVFSLGAVLAYAATGAGPFGGGSVHALNYRVVHGAPDLSGVPSGLVDVVTRCLEKDPGRRPTVPHLVEELGRASRAWPPGGVGWLPEPVTTQITRTVPAPPPPPADPAAAPTAVATAPYQGPPPGPSPRRLLTRGRVLTGVAAVTVLVTVATTLLLTGGEPDADRGRRAEPTAEPRPPVLKQLWSYAADPGWSPQIQNGTLYFGDGDGVIHAVDARTGHARWKHDRAWGSGASMIVSGDRMYVHAYSDSSRTSDSSAVLALDAGSGRRVWEYPARSLLLDEALSGRNVYYYERLGDRKTSVYALSTRSGKKAWSHEAAFVWETTAHQNVLYYVASSLDASGPELHALNADTGERLWKAPFADELESRPESINVIGGVMYGLGEDGTVSAHDPGDGRLLWRTPTGLHDFSDSALPVVSDGVLYVAGNVASEGKEGKAFAFNAETGAVLWRRDLPQVSTSPTVASGTVYVCTGSGELHLLNAEDGASLGKVTLADDEDPTAVVSGGVVYFGAGDGRLRAAAITR</sequence>
<feature type="binding site" evidence="5">
    <location>
        <position position="52"/>
    </location>
    <ligand>
        <name>ATP</name>
        <dbReference type="ChEBI" id="CHEBI:30616"/>
    </ligand>
</feature>
<evidence type="ECO:0000256" key="3">
    <source>
        <dbReference type="ARBA" id="ARBA00022777"/>
    </source>
</evidence>
<dbReference type="GO" id="GO:0005524">
    <property type="term" value="F:ATP binding"/>
    <property type="evidence" value="ECO:0007669"/>
    <property type="project" value="UniProtKB-UniRule"/>
</dbReference>
<evidence type="ECO:0000256" key="2">
    <source>
        <dbReference type="ARBA" id="ARBA00022741"/>
    </source>
</evidence>
<keyword evidence="7" id="KW-1133">Transmembrane helix</keyword>
<dbReference type="SUPFAM" id="SSF56112">
    <property type="entry name" value="Protein kinase-like (PK-like)"/>
    <property type="match status" value="1"/>
</dbReference>
<dbReference type="InterPro" id="IPR017441">
    <property type="entry name" value="Protein_kinase_ATP_BS"/>
</dbReference>
<feature type="domain" description="Protein kinase" evidence="8">
    <location>
        <begin position="24"/>
        <end position="280"/>
    </location>
</feature>
<keyword evidence="1" id="KW-0808">Transferase</keyword>
<dbReference type="PANTHER" id="PTHR43289">
    <property type="entry name" value="MITOGEN-ACTIVATED PROTEIN KINASE KINASE KINASE 20-RELATED"/>
    <property type="match status" value="1"/>
</dbReference>
<dbReference type="OrthoDB" id="155383at2"/>
<dbReference type="InterPro" id="IPR018391">
    <property type="entry name" value="PQQ_b-propeller_rpt"/>
</dbReference>
<feature type="region of interest" description="Disordered" evidence="6">
    <location>
        <begin position="299"/>
        <end position="329"/>
    </location>
</feature>
<protein>
    <submittedName>
        <fullName evidence="9">PQQ-like domain-containing protein</fullName>
    </submittedName>
</protein>
<dbReference type="Gene3D" id="2.130.10.10">
    <property type="entry name" value="YVTN repeat-like/Quinoprotein amine dehydrogenase"/>
    <property type="match status" value="2"/>
</dbReference>
<dbReference type="InterPro" id="IPR015943">
    <property type="entry name" value="WD40/YVTN_repeat-like_dom_sf"/>
</dbReference>
<dbReference type="PANTHER" id="PTHR43289:SF34">
    <property type="entry name" value="SERINE_THREONINE-PROTEIN KINASE YBDM-RELATED"/>
    <property type="match status" value="1"/>
</dbReference>